<dbReference type="SUPFAM" id="SSF54495">
    <property type="entry name" value="UBC-like"/>
    <property type="match status" value="1"/>
</dbReference>
<accession>A0A5B6YIM9</accession>
<dbReference type="EMBL" id="GHES01000724">
    <property type="protein sequence ID" value="MPA31283.1"/>
    <property type="molecule type" value="Transcribed_RNA"/>
</dbReference>
<feature type="domain" description="UBC core" evidence="3">
    <location>
        <begin position="59"/>
        <end position="216"/>
    </location>
</feature>
<protein>
    <submittedName>
        <fullName evidence="4">Putative ubiquitin-conjugating enzyme E2 39</fullName>
        <ecNumber evidence="4">2.3.2.24</ecNumber>
    </submittedName>
</protein>
<dbReference type="FunFam" id="3.10.110.10:FF:000133">
    <property type="entry name" value="Putative ubiquitin-conjugating enzyme E2 38"/>
    <property type="match status" value="1"/>
</dbReference>
<dbReference type="Pfam" id="PF00179">
    <property type="entry name" value="UQ_con"/>
    <property type="match status" value="1"/>
</dbReference>
<dbReference type="PANTHER" id="PTHR46116:SF19">
    <property type="entry name" value="UBIQUITIN-CONJUGATING ENZYME FAMILY PROTEIN"/>
    <property type="match status" value="1"/>
</dbReference>
<dbReference type="InterPro" id="IPR000608">
    <property type="entry name" value="UBC"/>
</dbReference>
<reference evidence="4" key="1">
    <citation type="submission" date="2019-08" db="EMBL/GenBank/DDBJ databases">
        <title>Reference gene set and small RNA set construction with multiple tissues from Davidia involucrata Baill.</title>
        <authorList>
            <person name="Yang H."/>
            <person name="Zhou C."/>
            <person name="Li G."/>
            <person name="Wang J."/>
            <person name="Gao P."/>
            <person name="Wang M."/>
            <person name="Wang R."/>
            <person name="Zhao Y."/>
        </authorList>
    </citation>
    <scope>NUCLEOTIDE SEQUENCE</scope>
    <source>
        <tissue evidence="4">Mixed with DoveR01_LX</tissue>
    </source>
</reference>
<dbReference type="InterPro" id="IPR016135">
    <property type="entry name" value="UBQ-conjugating_enzyme/RWD"/>
</dbReference>
<gene>
    <name evidence="4" type="ORF">Din_000724</name>
</gene>
<dbReference type="CDD" id="cd23837">
    <property type="entry name" value="UBCc_UBE2O"/>
    <property type="match status" value="1"/>
</dbReference>
<dbReference type="EC" id="2.3.2.24" evidence="4"/>
<keyword evidence="1 4" id="KW-0808">Transferase</keyword>
<proteinExistence type="predicted"/>
<keyword evidence="2" id="KW-0833">Ubl conjugation pathway</keyword>
<dbReference type="Gene3D" id="3.10.110.10">
    <property type="entry name" value="Ubiquitin Conjugating Enzyme"/>
    <property type="match status" value="1"/>
</dbReference>
<dbReference type="AlphaFoldDB" id="A0A5B6YIM9"/>
<organism evidence="4">
    <name type="scientific">Davidia involucrata</name>
    <name type="common">Dove tree</name>
    <dbReference type="NCBI Taxonomy" id="16924"/>
    <lineage>
        <taxon>Eukaryota</taxon>
        <taxon>Viridiplantae</taxon>
        <taxon>Streptophyta</taxon>
        <taxon>Embryophyta</taxon>
        <taxon>Tracheophyta</taxon>
        <taxon>Spermatophyta</taxon>
        <taxon>Magnoliopsida</taxon>
        <taxon>eudicotyledons</taxon>
        <taxon>Gunneridae</taxon>
        <taxon>Pentapetalae</taxon>
        <taxon>asterids</taxon>
        <taxon>Cornales</taxon>
        <taxon>Nyssaceae</taxon>
        <taxon>Davidia</taxon>
    </lineage>
</organism>
<keyword evidence="4" id="KW-0012">Acyltransferase</keyword>
<dbReference type="PANTHER" id="PTHR46116">
    <property type="entry name" value="(E3-INDEPENDENT) E2 UBIQUITIN-CONJUGATING ENZYME"/>
    <property type="match status" value="1"/>
</dbReference>
<dbReference type="PROSITE" id="PS50127">
    <property type="entry name" value="UBC_2"/>
    <property type="match status" value="1"/>
</dbReference>
<sequence length="374" mass="42539">MAAVCVNSGSENEEIEEVRTKQFRRFDAVSDESDHYYRNNNRTNYKDNGGDCFTNASSGVHKKIMKEWKVLEKNLPESIYVRVYERRIDLLRAAMVGPAGTPYHDGLFFFDLAFPPDYPTRPPQVCYWSFGLRLNPNLYANGRVCLSLLNTWIGKRNEKWNPSESTVLQLLVSIQGLVLNEKPYFNEPGTGVFPGQSKKSMAYNENVFVLSCKTMVYLLRRPPKNFEDFVDSHFRDRAHGILTACNAYMDGRARVGHCTDDGSICSSSSSMISVSNNFKAVMKSWYPELVVAFSRTGASVESFVEQLRVEKETASSKQVRVNKKKKKKKKTASFRPLVIKKTKYGITKVIGEIKRILGLKKVGKSRLEMEVKSP</sequence>
<evidence type="ECO:0000259" key="3">
    <source>
        <dbReference type="PROSITE" id="PS50127"/>
    </source>
</evidence>
<dbReference type="GO" id="GO:0061631">
    <property type="term" value="F:ubiquitin conjugating enzyme activity"/>
    <property type="evidence" value="ECO:0007669"/>
    <property type="project" value="UniProtKB-EC"/>
</dbReference>
<name>A0A5B6YIM9_DAVIN</name>
<evidence type="ECO:0000256" key="2">
    <source>
        <dbReference type="ARBA" id="ARBA00022786"/>
    </source>
</evidence>
<evidence type="ECO:0000313" key="4">
    <source>
        <dbReference type="EMBL" id="MPA31283.1"/>
    </source>
</evidence>
<evidence type="ECO:0000256" key="1">
    <source>
        <dbReference type="ARBA" id="ARBA00022679"/>
    </source>
</evidence>
<dbReference type="SMART" id="SM00212">
    <property type="entry name" value="UBCc"/>
    <property type="match status" value="1"/>
</dbReference>